<dbReference type="Gene3D" id="3.40.50.720">
    <property type="entry name" value="NAD(P)-binding Rossmann-like Domain"/>
    <property type="match status" value="1"/>
</dbReference>
<name>A0A501PSE4_9PROT</name>
<dbReference type="GO" id="GO:0005737">
    <property type="term" value="C:cytoplasm"/>
    <property type="evidence" value="ECO:0007669"/>
    <property type="project" value="TreeGrafter"/>
</dbReference>
<dbReference type="EC" id="1.1.1.169" evidence="4 11"/>
<dbReference type="Pfam" id="PF02558">
    <property type="entry name" value="ApbA"/>
    <property type="match status" value="1"/>
</dbReference>
<evidence type="ECO:0000256" key="3">
    <source>
        <dbReference type="ARBA" id="ARBA00007870"/>
    </source>
</evidence>
<dbReference type="InterPro" id="IPR008927">
    <property type="entry name" value="6-PGluconate_DH-like_C_sf"/>
</dbReference>
<dbReference type="SUPFAM" id="SSF48179">
    <property type="entry name" value="6-phosphogluconate dehydrogenase C-terminal domain-like"/>
    <property type="match status" value="1"/>
</dbReference>
<comment type="caution">
    <text evidence="14">The sequence shown here is derived from an EMBL/GenBank/DDBJ whole genome shotgun (WGS) entry which is preliminary data.</text>
</comment>
<dbReference type="GO" id="GO:0015940">
    <property type="term" value="P:pantothenate biosynthetic process"/>
    <property type="evidence" value="ECO:0007669"/>
    <property type="project" value="UniProtKB-UniPathway"/>
</dbReference>
<evidence type="ECO:0000256" key="5">
    <source>
        <dbReference type="ARBA" id="ARBA00019465"/>
    </source>
</evidence>
<evidence type="ECO:0000256" key="9">
    <source>
        <dbReference type="ARBA" id="ARBA00032024"/>
    </source>
</evidence>
<comment type="pathway">
    <text evidence="2 11">Cofactor biosynthesis; (R)-pantothenate biosynthesis; (R)-pantoate from 3-methyl-2-oxobutanoate: step 2/2.</text>
</comment>
<evidence type="ECO:0000256" key="6">
    <source>
        <dbReference type="ARBA" id="ARBA00022655"/>
    </source>
</evidence>
<dbReference type="PANTHER" id="PTHR21708">
    <property type="entry name" value="PROBABLE 2-DEHYDROPANTOATE 2-REDUCTASE"/>
    <property type="match status" value="1"/>
</dbReference>
<dbReference type="InterPro" id="IPR051402">
    <property type="entry name" value="KPR-Related"/>
</dbReference>
<evidence type="ECO:0000256" key="10">
    <source>
        <dbReference type="ARBA" id="ARBA00048793"/>
    </source>
</evidence>
<keyword evidence="8 11" id="KW-0560">Oxidoreductase</keyword>
<evidence type="ECO:0000313" key="15">
    <source>
        <dbReference type="Proteomes" id="UP000319148"/>
    </source>
</evidence>
<dbReference type="PANTHER" id="PTHR21708:SF26">
    <property type="entry name" value="2-DEHYDROPANTOATE 2-REDUCTASE"/>
    <property type="match status" value="1"/>
</dbReference>
<evidence type="ECO:0000256" key="1">
    <source>
        <dbReference type="ARBA" id="ARBA00002919"/>
    </source>
</evidence>
<dbReference type="InterPro" id="IPR013752">
    <property type="entry name" value="KPA_reductase"/>
</dbReference>
<evidence type="ECO:0000259" key="12">
    <source>
        <dbReference type="Pfam" id="PF02558"/>
    </source>
</evidence>
<dbReference type="SUPFAM" id="SSF51735">
    <property type="entry name" value="NAD(P)-binding Rossmann-fold domains"/>
    <property type="match status" value="1"/>
</dbReference>
<evidence type="ECO:0000259" key="13">
    <source>
        <dbReference type="Pfam" id="PF08546"/>
    </source>
</evidence>
<gene>
    <name evidence="14" type="ORF">FIV46_02575</name>
</gene>
<evidence type="ECO:0000256" key="7">
    <source>
        <dbReference type="ARBA" id="ARBA00022857"/>
    </source>
</evidence>
<dbReference type="UniPathway" id="UPA00028">
    <property type="reaction ID" value="UER00004"/>
</dbReference>
<reference evidence="15" key="1">
    <citation type="submission" date="2019-06" db="EMBL/GenBank/DDBJ databases">
        <title>The complete genome of Emcibacter congregatus ZYLT.</title>
        <authorList>
            <person name="Zhao Z."/>
        </authorList>
    </citation>
    <scope>NUCLEOTIDE SEQUENCE [LARGE SCALE GENOMIC DNA]</scope>
    <source>
        <strain evidence="15">MCCC 1A06723</strain>
    </source>
</reference>
<dbReference type="InterPro" id="IPR013328">
    <property type="entry name" value="6PGD_dom2"/>
</dbReference>
<dbReference type="EMBL" id="VFIY01000004">
    <property type="protein sequence ID" value="TPD62982.1"/>
    <property type="molecule type" value="Genomic_DNA"/>
</dbReference>
<comment type="function">
    <text evidence="1 11">Catalyzes the NADPH-dependent reduction of ketopantoate into pantoic acid.</text>
</comment>
<dbReference type="GO" id="GO:0008677">
    <property type="term" value="F:2-dehydropantoate 2-reductase activity"/>
    <property type="evidence" value="ECO:0007669"/>
    <property type="project" value="UniProtKB-EC"/>
</dbReference>
<dbReference type="OrthoDB" id="247668at2"/>
<keyword evidence="15" id="KW-1185">Reference proteome</keyword>
<keyword evidence="6 11" id="KW-0566">Pantothenate biosynthesis</keyword>
<comment type="similarity">
    <text evidence="3 11">Belongs to the ketopantoate reductase family.</text>
</comment>
<dbReference type="Proteomes" id="UP000319148">
    <property type="component" value="Unassembled WGS sequence"/>
</dbReference>
<dbReference type="InterPro" id="IPR036291">
    <property type="entry name" value="NAD(P)-bd_dom_sf"/>
</dbReference>
<evidence type="ECO:0000256" key="4">
    <source>
        <dbReference type="ARBA" id="ARBA00013014"/>
    </source>
</evidence>
<dbReference type="InterPro" id="IPR013332">
    <property type="entry name" value="KPR_N"/>
</dbReference>
<dbReference type="NCBIfam" id="TIGR00745">
    <property type="entry name" value="apbA_panE"/>
    <property type="match status" value="1"/>
</dbReference>
<dbReference type="InterPro" id="IPR003710">
    <property type="entry name" value="ApbA"/>
</dbReference>
<dbReference type="AlphaFoldDB" id="A0A501PSE4"/>
<proteinExistence type="inferred from homology"/>
<dbReference type="Pfam" id="PF08546">
    <property type="entry name" value="ApbA_C"/>
    <property type="match status" value="1"/>
</dbReference>
<keyword evidence="7 11" id="KW-0521">NADP</keyword>
<evidence type="ECO:0000313" key="14">
    <source>
        <dbReference type="EMBL" id="TPD62982.1"/>
    </source>
</evidence>
<evidence type="ECO:0000256" key="2">
    <source>
        <dbReference type="ARBA" id="ARBA00004994"/>
    </source>
</evidence>
<feature type="domain" description="Ketopantoate reductase C-terminal" evidence="13">
    <location>
        <begin position="178"/>
        <end position="300"/>
    </location>
</feature>
<evidence type="ECO:0000256" key="8">
    <source>
        <dbReference type="ARBA" id="ARBA00023002"/>
    </source>
</evidence>
<dbReference type="Gene3D" id="1.10.1040.10">
    <property type="entry name" value="N-(1-d-carboxylethyl)-l-norvaline Dehydrogenase, domain 2"/>
    <property type="match status" value="1"/>
</dbReference>
<feature type="domain" description="Ketopantoate reductase N-terminal" evidence="12">
    <location>
        <begin position="3"/>
        <end position="145"/>
    </location>
</feature>
<organism evidence="14 15">
    <name type="scientific">Emcibacter nanhaiensis</name>
    <dbReference type="NCBI Taxonomy" id="1505037"/>
    <lineage>
        <taxon>Bacteria</taxon>
        <taxon>Pseudomonadati</taxon>
        <taxon>Pseudomonadota</taxon>
        <taxon>Alphaproteobacteria</taxon>
        <taxon>Emcibacterales</taxon>
        <taxon>Emcibacteraceae</taxon>
        <taxon>Emcibacter</taxon>
    </lineage>
</organism>
<evidence type="ECO:0000256" key="11">
    <source>
        <dbReference type="RuleBase" id="RU362068"/>
    </source>
</evidence>
<protein>
    <recommendedName>
        <fullName evidence="5 11">2-dehydropantoate 2-reductase</fullName>
        <ecNumber evidence="4 11">1.1.1.169</ecNumber>
    </recommendedName>
    <alternativeName>
        <fullName evidence="9 11">Ketopantoate reductase</fullName>
    </alternativeName>
</protein>
<comment type="catalytic activity">
    <reaction evidence="10 11">
        <text>(R)-pantoate + NADP(+) = 2-dehydropantoate + NADPH + H(+)</text>
        <dbReference type="Rhea" id="RHEA:16233"/>
        <dbReference type="ChEBI" id="CHEBI:11561"/>
        <dbReference type="ChEBI" id="CHEBI:15378"/>
        <dbReference type="ChEBI" id="CHEBI:15980"/>
        <dbReference type="ChEBI" id="CHEBI:57783"/>
        <dbReference type="ChEBI" id="CHEBI:58349"/>
        <dbReference type="EC" id="1.1.1.169"/>
    </reaction>
</comment>
<accession>A0A501PSE4</accession>
<dbReference type="RefSeq" id="WP_139938232.1">
    <property type="nucleotide sequence ID" value="NZ_JBHSYP010000022.1"/>
</dbReference>
<dbReference type="FunFam" id="3.40.50.720:FF:000307">
    <property type="entry name" value="2-dehydropantoate 2-reductase"/>
    <property type="match status" value="1"/>
</dbReference>
<sequence length="306" mass="32542">MKIGIIGAGGMGGFLGVKLAEAGHDIYFVARGKHLEAMTEKGLTLREESGETTVTNFTAAADPAGFGEMDLIIFGVKLYDTMEAAKLCLPMMGPGTVILTLQNGVESVDMISEVVGDNRTIAGSIYVSANIEEPGVIRHNGGANMMMYAGPAGMEETQYNKIATVIRDSAMAGDRHPDMMVMLWEKFVLLAANAGLGAVTGLDAGTLCRDPDSRPLFEMALREAEAVANASGVTLQEGLVPMFMARVDELGGQKLLASQAYAKLHGNKLEVEWIQGTIHRLGQKYGVPTPVHSLCYVCLKPFANGA</sequence>